<dbReference type="Proteomes" id="UP000249720">
    <property type="component" value="Unassembled WGS sequence"/>
</dbReference>
<evidence type="ECO:0000313" key="4">
    <source>
        <dbReference type="EMBL" id="PZX63523.1"/>
    </source>
</evidence>
<keyword evidence="2" id="KW-0732">Signal</keyword>
<organism evidence="4 5">
    <name type="scientific">Hydrotalea sandarakina</name>
    <dbReference type="NCBI Taxonomy" id="1004304"/>
    <lineage>
        <taxon>Bacteria</taxon>
        <taxon>Pseudomonadati</taxon>
        <taxon>Bacteroidota</taxon>
        <taxon>Chitinophagia</taxon>
        <taxon>Chitinophagales</taxon>
        <taxon>Chitinophagaceae</taxon>
        <taxon>Hydrotalea</taxon>
    </lineage>
</organism>
<dbReference type="GO" id="GO:0050821">
    <property type="term" value="P:protein stabilization"/>
    <property type="evidence" value="ECO:0007669"/>
    <property type="project" value="TreeGrafter"/>
</dbReference>
<comment type="caution">
    <text evidence="4">The sequence shown here is derived from an EMBL/GenBank/DDBJ whole genome shotgun (WGS) entry which is preliminary data.</text>
</comment>
<dbReference type="GO" id="GO:0005829">
    <property type="term" value="C:cytosol"/>
    <property type="evidence" value="ECO:0007669"/>
    <property type="project" value="TreeGrafter"/>
</dbReference>
<evidence type="ECO:0000256" key="3">
    <source>
        <dbReference type="SAM" id="Coils"/>
    </source>
</evidence>
<dbReference type="SMART" id="SM00935">
    <property type="entry name" value="OmpH"/>
    <property type="match status" value="1"/>
</dbReference>
<comment type="similarity">
    <text evidence="1">Belongs to the Skp family.</text>
</comment>
<evidence type="ECO:0000313" key="5">
    <source>
        <dbReference type="Proteomes" id="UP000249720"/>
    </source>
</evidence>
<gene>
    <name evidence="4" type="ORF">LX80_01168</name>
</gene>
<dbReference type="EMBL" id="QKZV01000003">
    <property type="protein sequence ID" value="PZX63523.1"/>
    <property type="molecule type" value="Genomic_DNA"/>
</dbReference>
<dbReference type="GO" id="GO:0051082">
    <property type="term" value="F:unfolded protein binding"/>
    <property type="evidence" value="ECO:0007669"/>
    <property type="project" value="InterPro"/>
</dbReference>
<protein>
    <submittedName>
        <fullName evidence="4">Periplasmic chaperone for outer membrane proteins Skp</fullName>
    </submittedName>
</protein>
<evidence type="ECO:0000256" key="2">
    <source>
        <dbReference type="ARBA" id="ARBA00022729"/>
    </source>
</evidence>
<keyword evidence="5" id="KW-1185">Reference proteome</keyword>
<dbReference type="InterPro" id="IPR024930">
    <property type="entry name" value="Skp_dom_sf"/>
</dbReference>
<dbReference type="SUPFAM" id="SSF111384">
    <property type="entry name" value="OmpH-like"/>
    <property type="match status" value="1"/>
</dbReference>
<evidence type="ECO:0000256" key="1">
    <source>
        <dbReference type="ARBA" id="ARBA00009091"/>
    </source>
</evidence>
<dbReference type="OrthoDB" id="1493259at2"/>
<dbReference type="RefSeq" id="WP_111294215.1">
    <property type="nucleotide sequence ID" value="NZ_QKZV01000003.1"/>
</dbReference>
<dbReference type="InterPro" id="IPR005632">
    <property type="entry name" value="Chaperone_Skp"/>
</dbReference>
<dbReference type="PANTHER" id="PTHR35089:SF1">
    <property type="entry name" value="CHAPERONE PROTEIN SKP"/>
    <property type="match status" value="1"/>
</dbReference>
<dbReference type="PANTHER" id="PTHR35089">
    <property type="entry name" value="CHAPERONE PROTEIN SKP"/>
    <property type="match status" value="1"/>
</dbReference>
<dbReference type="Gene3D" id="3.30.910.20">
    <property type="entry name" value="Skp domain"/>
    <property type="match status" value="1"/>
</dbReference>
<feature type="coiled-coil region" evidence="3">
    <location>
        <begin position="52"/>
        <end position="156"/>
    </location>
</feature>
<accession>A0A2W7RS60</accession>
<name>A0A2W7RS60_9BACT</name>
<reference evidence="4 5" key="1">
    <citation type="submission" date="2018-06" db="EMBL/GenBank/DDBJ databases">
        <title>Genomic Encyclopedia of Archaeal and Bacterial Type Strains, Phase II (KMG-II): from individual species to whole genera.</title>
        <authorList>
            <person name="Goeker M."/>
        </authorList>
    </citation>
    <scope>NUCLEOTIDE SEQUENCE [LARGE SCALE GENOMIC DNA]</scope>
    <source>
        <strain evidence="4 5">DSM 23241</strain>
    </source>
</reference>
<sequence>MKNVLLIVNALLVIAVAYLLYEHFKGPQKVMSAANNNAALTANGFKIAYFEMDSLQNQYNLLKEVRTALMAKDQEMGKELSNMENSLRNKYQELQKNGNSLSQAEIANRQQEIMDLDKNLKNKRQMMEQEMQDESFKKLQDVKKRIEDYLKEYNKDKGYAYIFSNVPDMMYYKDTVYNITADIVKGLNEQYKQKK</sequence>
<proteinExistence type="inferred from homology"/>
<keyword evidence="3" id="KW-0175">Coiled coil</keyword>
<dbReference type="AlphaFoldDB" id="A0A2W7RS60"/>
<dbReference type="Pfam" id="PF03938">
    <property type="entry name" value="OmpH"/>
    <property type="match status" value="1"/>
</dbReference>